<keyword evidence="8" id="KW-1185">Reference proteome</keyword>
<feature type="transmembrane region" description="Helical" evidence="6">
    <location>
        <begin position="98"/>
        <end position="116"/>
    </location>
</feature>
<comment type="caution">
    <text evidence="7">The sequence shown here is derived from an EMBL/GenBank/DDBJ whole genome shotgun (WGS) entry which is preliminary data.</text>
</comment>
<dbReference type="RefSeq" id="WP_369455765.1">
    <property type="nucleotide sequence ID" value="NZ_JBGCUO010000001.1"/>
</dbReference>
<accession>A0ABV4AKE8</accession>
<gene>
    <name evidence="7" type="ORF">AB5I84_10270</name>
</gene>
<feature type="transmembrane region" description="Helical" evidence="6">
    <location>
        <begin position="43"/>
        <end position="65"/>
    </location>
</feature>
<dbReference type="Proteomes" id="UP001562065">
    <property type="component" value="Unassembled WGS sequence"/>
</dbReference>
<organism evidence="7 8">
    <name type="scientific">Isoalcanivorax beigongshangi</name>
    <dbReference type="NCBI Taxonomy" id="3238810"/>
    <lineage>
        <taxon>Bacteria</taxon>
        <taxon>Pseudomonadati</taxon>
        <taxon>Pseudomonadota</taxon>
        <taxon>Gammaproteobacteria</taxon>
        <taxon>Oceanospirillales</taxon>
        <taxon>Alcanivoracaceae</taxon>
        <taxon>Isoalcanivorax</taxon>
    </lineage>
</organism>
<feature type="transmembrane region" description="Helical" evidence="6">
    <location>
        <begin position="128"/>
        <end position="147"/>
    </location>
</feature>
<evidence type="ECO:0000256" key="3">
    <source>
        <dbReference type="ARBA" id="ARBA00022692"/>
    </source>
</evidence>
<reference evidence="7 8" key="1">
    <citation type="submission" date="2024-07" db="EMBL/GenBank/DDBJ databases">
        <authorList>
            <person name="Ren Q."/>
        </authorList>
    </citation>
    <scope>NUCLEOTIDE SEQUENCE [LARGE SCALE GENOMIC DNA]</scope>
    <source>
        <strain evidence="7 8">REN37</strain>
    </source>
</reference>
<keyword evidence="3 6" id="KW-0812">Transmembrane</keyword>
<sequence>MTALAAEFLKLALVHLLAVIAPGPDLAVTVRNSVRGGRRAGVFTALGIGAAMAVHASYAIAGLTLLQRHPTLLLAVQVLGIGYLLWLAWQLLRAQPAGPGAAPVTAAALSAAAAWRMGFLTNLLNPKAVLFFTALFTNLVSLTTPLWAKVGYGVWMCMVNALWFTLVAWLLSGAAQQALARHGYWVDRLMGLVLAWLAVAFALSLLR</sequence>
<evidence type="ECO:0000256" key="6">
    <source>
        <dbReference type="SAM" id="Phobius"/>
    </source>
</evidence>
<dbReference type="PANTHER" id="PTHR30086">
    <property type="entry name" value="ARGININE EXPORTER PROTEIN ARGO"/>
    <property type="match status" value="1"/>
</dbReference>
<evidence type="ECO:0000256" key="5">
    <source>
        <dbReference type="ARBA" id="ARBA00023136"/>
    </source>
</evidence>
<dbReference type="Pfam" id="PF01810">
    <property type="entry name" value="LysE"/>
    <property type="match status" value="1"/>
</dbReference>
<evidence type="ECO:0000256" key="4">
    <source>
        <dbReference type="ARBA" id="ARBA00022989"/>
    </source>
</evidence>
<dbReference type="EMBL" id="JBGCUO010000001">
    <property type="protein sequence ID" value="MEY1662531.1"/>
    <property type="molecule type" value="Genomic_DNA"/>
</dbReference>
<proteinExistence type="predicted"/>
<evidence type="ECO:0000256" key="1">
    <source>
        <dbReference type="ARBA" id="ARBA00004651"/>
    </source>
</evidence>
<evidence type="ECO:0000256" key="2">
    <source>
        <dbReference type="ARBA" id="ARBA00022475"/>
    </source>
</evidence>
<feature type="transmembrane region" description="Helical" evidence="6">
    <location>
        <begin position="153"/>
        <end position="173"/>
    </location>
</feature>
<feature type="transmembrane region" description="Helical" evidence="6">
    <location>
        <begin position="72"/>
        <end position="92"/>
    </location>
</feature>
<feature type="transmembrane region" description="Helical" evidence="6">
    <location>
        <begin position="185"/>
        <end position="206"/>
    </location>
</feature>
<dbReference type="InterPro" id="IPR001123">
    <property type="entry name" value="LeuE-type"/>
</dbReference>
<evidence type="ECO:0000313" key="7">
    <source>
        <dbReference type="EMBL" id="MEY1662531.1"/>
    </source>
</evidence>
<keyword evidence="5 6" id="KW-0472">Membrane</keyword>
<comment type="subcellular location">
    <subcellularLocation>
        <location evidence="1">Cell membrane</location>
        <topology evidence="1">Multi-pass membrane protein</topology>
    </subcellularLocation>
</comment>
<keyword evidence="4 6" id="KW-1133">Transmembrane helix</keyword>
<keyword evidence="2" id="KW-1003">Cell membrane</keyword>
<name>A0ABV4AKE8_9GAMM</name>
<dbReference type="PANTHER" id="PTHR30086:SF21">
    <property type="entry name" value="TRANSPORT PROTEIN"/>
    <property type="match status" value="1"/>
</dbReference>
<evidence type="ECO:0000313" key="8">
    <source>
        <dbReference type="Proteomes" id="UP001562065"/>
    </source>
</evidence>
<protein>
    <submittedName>
        <fullName evidence="7">LysE family translocator</fullName>
    </submittedName>
</protein>